<gene>
    <name evidence="3" type="ORF">JYU34_011622</name>
</gene>
<feature type="compositionally biased region" description="Polar residues" evidence="2">
    <location>
        <begin position="557"/>
        <end position="566"/>
    </location>
</feature>
<keyword evidence="1" id="KW-0238">DNA-binding</keyword>
<dbReference type="PANTHER" id="PTHR33066:SF2">
    <property type="entry name" value="FILAGGRIN-2-LIKE"/>
    <property type="match status" value="1"/>
</dbReference>
<dbReference type="InterPro" id="IPR010998">
    <property type="entry name" value="Integrase_recombinase_N"/>
</dbReference>
<dbReference type="Gene3D" id="1.10.150.130">
    <property type="match status" value="1"/>
</dbReference>
<sequence>MGAPTIILKLIQGYRIPFWQKPPLIFPNVNKGPFHTPVSNEMSAVVEKMKSQGILKIAQPSPSFYIPHVSGTEGGRISPPHFQSQSSELLRHDRTLSFDKHVSRPRLSTTPRLALQDRPFPSVLPSESHEVTEALSSPNIQSRTVRDDLLTVRSEHGSQNFFNPIELGRPNVARQVERQDISIPGRLFDRTSGYRGTSGTCSTNSTYITDVRMGNKFREVSSPASKEYNIPRYSMGTLGKSQIVATGKDCFHETKDQSCSRSRHSKHKRRPENSGVTELRQFCRTTGSSKSSTLNNVPKYHTAQLDKNLHTNCRCHRRTKVVDTELPNVVSIASTTSGKLPDHGCLGRGLGRPTKPPSPIGNLVSSGPKVALQPKRDACNSVCPSESSPHNFRQVVINSMRQQNRSRSFKERGRHQITTSNGIDLSNPELARPLPDSVQHTLSTRQIQQQCRQSVATQTTPGVASFASVCADNIFKMGNSSDRPVRLSHRARSLQLCNSRSYRSPSPSSRCVQRDLALPACVDFPTTVLDPKSTDAPESLNRSILNSCTPVGESVLASRSKSQSPICPNDSEEPTETPSRHLDRPRSPESRRDCSRGVEMWGWSQAIESWNTDQISLLKDSWRQSILKTYQIAWKRWVTWCSRKQLDAKNPTGSELAQFLSDLYLVNRLSYNTILLHKSVVSTLCKPKYRVF</sequence>
<evidence type="ECO:0000313" key="4">
    <source>
        <dbReference type="Proteomes" id="UP000823941"/>
    </source>
</evidence>
<evidence type="ECO:0000256" key="1">
    <source>
        <dbReference type="ARBA" id="ARBA00023125"/>
    </source>
</evidence>
<evidence type="ECO:0000256" key="2">
    <source>
        <dbReference type="SAM" id="MobiDB-lite"/>
    </source>
</evidence>
<name>A0ABQ7QHV2_PLUXY</name>
<evidence type="ECO:0000313" key="3">
    <source>
        <dbReference type="EMBL" id="KAG7304640.1"/>
    </source>
</evidence>
<feature type="region of interest" description="Disordered" evidence="2">
    <location>
        <begin position="255"/>
        <end position="278"/>
    </location>
</feature>
<reference evidence="3 4" key="1">
    <citation type="submission" date="2021-06" db="EMBL/GenBank/DDBJ databases">
        <title>A haploid diamondback moth (Plutella xylostella L.) genome assembly resolves 31 chromosomes and identifies a diamide resistance mutation.</title>
        <authorList>
            <person name="Ward C.M."/>
            <person name="Perry K.D."/>
            <person name="Baker G."/>
            <person name="Powis K."/>
            <person name="Heckel D.G."/>
            <person name="Baxter S.W."/>
        </authorList>
    </citation>
    <scope>NUCLEOTIDE SEQUENCE [LARGE SCALE GENOMIC DNA]</scope>
    <source>
        <strain evidence="3 4">LV</strain>
        <tissue evidence="3">Single pupa</tissue>
    </source>
</reference>
<dbReference type="EMBL" id="JAHIBW010000015">
    <property type="protein sequence ID" value="KAG7304640.1"/>
    <property type="molecule type" value="Genomic_DNA"/>
</dbReference>
<organism evidence="3 4">
    <name type="scientific">Plutella xylostella</name>
    <name type="common">Diamondback moth</name>
    <name type="synonym">Plutella maculipennis</name>
    <dbReference type="NCBI Taxonomy" id="51655"/>
    <lineage>
        <taxon>Eukaryota</taxon>
        <taxon>Metazoa</taxon>
        <taxon>Ecdysozoa</taxon>
        <taxon>Arthropoda</taxon>
        <taxon>Hexapoda</taxon>
        <taxon>Insecta</taxon>
        <taxon>Pterygota</taxon>
        <taxon>Neoptera</taxon>
        <taxon>Endopterygota</taxon>
        <taxon>Lepidoptera</taxon>
        <taxon>Glossata</taxon>
        <taxon>Ditrysia</taxon>
        <taxon>Yponomeutoidea</taxon>
        <taxon>Plutellidae</taxon>
        <taxon>Plutella</taxon>
    </lineage>
</organism>
<keyword evidence="4" id="KW-1185">Reference proteome</keyword>
<feature type="region of interest" description="Disordered" evidence="2">
    <location>
        <begin position="401"/>
        <end position="429"/>
    </location>
</feature>
<accession>A0ABQ7QHV2</accession>
<comment type="caution">
    <text evidence="3">The sequence shown here is derived from an EMBL/GenBank/DDBJ whole genome shotgun (WGS) entry which is preliminary data.</text>
</comment>
<feature type="compositionally biased region" description="Basic residues" evidence="2">
    <location>
        <begin position="261"/>
        <end position="270"/>
    </location>
</feature>
<proteinExistence type="predicted"/>
<feature type="compositionally biased region" description="Basic and acidic residues" evidence="2">
    <location>
        <begin position="578"/>
        <end position="594"/>
    </location>
</feature>
<dbReference type="SUPFAM" id="SSF47823">
    <property type="entry name" value="lambda integrase-like, N-terminal domain"/>
    <property type="match status" value="1"/>
</dbReference>
<dbReference type="PANTHER" id="PTHR33066">
    <property type="entry name" value="INTEGRASE_SAM-LIKE_N DOMAIN-CONTAINING PROTEIN"/>
    <property type="match status" value="1"/>
</dbReference>
<feature type="region of interest" description="Disordered" evidence="2">
    <location>
        <begin position="557"/>
        <end position="594"/>
    </location>
</feature>
<dbReference type="Proteomes" id="UP000823941">
    <property type="component" value="Chromosome 15"/>
</dbReference>
<protein>
    <submittedName>
        <fullName evidence="3">Uncharacterized protein</fullName>
    </submittedName>
</protein>